<dbReference type="InterPro" id="IPR036028">
    <property type="entry name" value="SH3-like_dom_sf"/>
</dbReference>
<organism evidence="6 7">
    <name type="scientific">Dioszegia hungarica</name>
    <dbReference type="NCBI Taxonomy" id="4972"/>
    <lineage>
        <taxon>Eukaryota</taxon>
        <taxon>Fungi</taxon>
        <taxon>Dikarya</taxon>
        <taxon>Basidiomycota</taxon>
        <taxon>Agaricomycotina</taxon>
        <taxon>Tremellomycetes</taxon>
        <taxon>Tremellales</taxon>
        <taxon>Bulleribasidiaceae</taxon>
        <taxon>Dioszegia</taxon>
    </lineage>
</organism>
<dbReference type="Pfam" id="PF00018">
    <property type="entry name" value="SH3_1"/>
    <property type="match status" value="1"/>
</dbReference>
<dbReference type="AlphaFoldDB" id="A0AA38HBE4"/>
<evidence type="ECO:0000256" key="2">
    <source>
        <dbReference type="ARBA" id="ARBA00022443"/>
    </source>
</evidence>
<feature type="compositionally biased region" description="Basic and acidic residues" evidence="4">
    <location>
        <begin position="352"/>
        <end position="375"/>
    </location>
</feature>
<dbReference type="PROSITE" id="PS50002">
    <property type="entry name" value="SH3"/>
    <property type="match status" value="1"/>
</dbReference>
<dbReference type="GO" id="GO:0030479">
    <property type="term" value="C:actin cortical patch"/>
    <property type="evidence" value="ECO:0007669"/>
    <property type="project" value="TreeGrafter"/>
</dbReference>
<dbReference type="EMBL" id="JAKWFO010000005">
    <property type="protein sequence ID" value="KAI9636845.1"/>
    <property type="molecule type" value="Genomic_DNA"/>
</dbReference>
<dbReference type="GO" id="GO:0051017">
    <property type="term" value="P:actin filament bundle assembly"/>
    <property type="evidence" value="ECO:0007669"/>
    <property type="project" value="TreeGrafter"/>
</dbReference>
<dbReference type="InterPro" id="IPR001452">
    <property type="entry name" value="SH3_domain"/>
</dbReference>
<evidence type="ECO:0000256" key="4">
    <source>
        <dbReference type="SAM" id="MobiDB-lite"/>
    </source>
</evidence>
<dbReference type="RefSeq" id="XP_052946622.1">
    <property type="nucleotide sequence ID" value="XM_053087334.1"/>
</dbReference>
<comment type="caution">
    <text evidence="6">The sequence shown here is derived from an EMBL/GenBank/DDBJ whole genome shotgun (WGS) entry which is preliminary data.</text>
</comment>
<dbReference type="InterPro" id="IPR007461">
    <property type="entry name" value="Ysc84_actin-binding"/>
</dbReference>
<dbReference type="GO" id="GO:0035091">
    <property type="term" value="F:phosphatidylinositol binding"/>
    <property type="evidence" value="ECO:0007669"/>
    <property type="project" value="TreeGrafter"/>
</dbReference>
<protein>
    <recommendedName>
        <fullName evidence="5">SH3 domain-containing protein</fullName>
    </recommendedName>
</protein>
<feature type="compositionally biased region" description="Polar residues" evidence="4">
    <location>
        <begin position="491"/>
        <end position="516"/>
    </location>
</feature>
<evidence type="ECO:0000259" key="5">
    <source>
        <dbReference type="PROSITE" id="PS50002"/>
    </source>
</evidence>
<dbReference type="PANTHER" id="PTHR15629:SF2">
    <property type="entry name" value="SH3 DOMAIN-CONTAINING YSC84-LIKE PROTEIN 1"/>
    <property type="match status" value="1"/>
</dbReference>
<evidence type="ECO:0000256" key="3">
    <source>
        <dbReference type="PROSITE-ProRule" id="PRU00192"/>
    </source>
</evidence>
<reference evidence="6" key="1">
    <citation type="journal article" date="2022" name="G3 (Bethesda)">
        <title>High quality genome of the basidiomycete yeast Dioszegia hungarica PDD-24b-2 isolated from cloud water.</title>
        <authorList>
            <person name="Jarrige D."/>
            <person name="Haridas S."/>
            <person name="Bleykasten-Grosshans C."/>
            <person name="Joly M."/>
            <person name="Nadalig T."/>
            <person name="Sancelme M."/>
            <person name="Vuilleumier S."/>
            <person name="Grigoriev I.V."/>
            <person name="Amato P."/>
            <person name="Bringel F."/>
        </authorList>
    </citation>
    <scope>NUCLEOTIDE SEQUENCE</scope>
    <source>
        <strain evidence="6">PDD-24b-2</strain>
    </source>
</reference>
<proteinExistence type="inferred from homology"/>
<dbReference type="PANTHER" id="PTHR15629">
    <property type="entry name" value="SH3YL1 PROTEIN"/>
    <property type="match status" value="1"/>
</dbReference>
<feature type="region of interest" description="Disordered" evidence="4">
    <location>
        <begin position="337"/>
        <end position="523"/>
    </location>
</feature>
<dbReference type="GO" id="GO:0051015">
    <property type="term" value="F:actin filament binding"/>
    <property type="evidence" value="ECO:0007669"/>
    <property type="project" value="TreeGrafter"/>
</dbReference>
<name>A0AA38HBE4_9TREE</name>
<dbReference type="Gene3D" id="2.30.30.40">
    <property type="entry name" value="SH3 Domains"/>
    <property type="match status" value="1"/>
</dbReference>
<sequence>MGVNSPLPTRLQDESRKAAKIIRSFVDSQNNGLDKVVPQSVLQKAAGFAIFTVFKAGFLFSARAGSGVVIARTPDGSWSPPSAIGLGGFGFGGQLGAEVTDFLIVLNSTAAVKSFMAAGSLTLGGNLSVAVGPLGRNAEGSGALNSKGKVAAMYSYSKTKGLFGGVSVEGSIILERQDANRLAYGGNPTAKQILSGTFDAPDWAQELIDGIERCTGLPGGQKWRSWDEEGEGGGMGYGHDSPTGERSGYVFGEGVGGQGSPNSKPTKEGRRRGASVGVFDQPVQAARPSPAKRTSSFNPFGSGSSSPKRSPAVSGMASSEAYNAGLTWDSDGPMAAYGNRSRSGSSALRPAIDLEGRARSYSDPKARRGPRKADEGLLADESELRDGVGKDLNATWGQADDRGLSSAFGRLRASTVGSNGSGSRSRSNSKPPLPSFEEDEYTPYETESKFAARYGGGNGSSSSPRRVNLNEDTDPFGGESSTSGLAFEAYTQPTRPSHSRNTSSYSSPNRRTSTPPIITLKPGLTSGLPETGYARAIALFDLPAGQAGDLALKKGGVLFVMDKVGTGGEWWRGMNSSGEAGIFPANYVEVVEIPKELKGGLSRGELKKRVPGLDFE</sequence>
<feature type="region of interest" description="Disordered" evidence="4">
    <location>
        <begin position="219"/>
        <end position="314"/>
    </location>
</feature>
<dbReference type="PRINTS" id="PR00452">
    <property type="entry name" value="SH3DOMAIN"/>
</dbReference>
<dbReference type="SUPFAM" id="SSF50044">
    <property type="entry name" value="SH3-domain"/>
    <property type="match status" value="1"/>
</dbReference>
<dbReference type="GeneID" id="77726535"/>
<dbReference type="SMART" id="SM00326">
    <property type="entry name" value="SH3"/>
    <property type="match status" value="1"/>
</dbReference>
<comment type="similarity">
    <text evidence="1">Belongs to the SH3YL1 family.</text>
</comment>
<dbReference type="InterPro" id="IPR033643">
    <property type="entry name" value="SYLF_SH3YL1-like"/>
</dbReference>
<evidence type="ECO:0000256" key="1">
    <source>
        <dbReference type="ARBA" id="ARBA00007761"/>
    </source>
</evidence>
<dbReference type="InterPro" id="IPR051702">
    <property type="entry name" value="SH3_domain_YSC84-like"/>
</dbReference>
<gene>
    <name evidence="6" type="ORF">MKK02DRAFT_27355</name>
</gene>
<accession>A0AA38HBE4</accession>
<dbReference type="Pfam" id="PF04366">
    <property type="entry name" value="Ysc84"/>
    <property type="match status" value="1"/>
</dbReference>
<evidence type="ECO:0000313" key="6">
    <source>
        <dbReference type="EMBL" id="KAI9636845.1"/>
    </source>
</evidence>
<dbReference type="Proteomes" id="UP001164286">
    <property type="component" value="Unassembled WGS sequence"/>
</dbReference>
<keyword evidence="7" id="KW-1185">Reference proteome</keyword>
<dbReference type="GO" id="GO:0051666">
    <property type="term" value="P:actin cortical patch localization"/>
    <property type="evidence" value="ECO:0007669"/>
    <property type="project" value="TreeGrafter"/>
</dbReference>
<feature type="compositionally biased region" description="Low complexity" evidence="4">
    <location>
        <begin position="295"/>
        <end position="307"/>
    </location>
</feature>
<dbReference type="CDD" id="cd11525">
    <property type="entry name" value="SYLF_SH3YL1_like"/>
    <property type="match status" value="1"/>
</dbReference>
<evidence type="ECO:0000313" key="7">
    <source>
        <dbReference type="Proteomes" id="UP001164286"/>
    </source>
</evidence>
<feature type="compositionally biased region" description="Low complexity" evidence="4">
    <location>
        <begin position="417"/>
        <end position="429"/>
    </location>
</feature>
<keyword evidence="2 3" id="KW-0728">SH3 domain</keyword>
<feature type="domain" description="SH3" evidence="5">
    <location>
        <begin position="531"/>
        <end position="593"/>
    </location>
</feature>